<organism evidence="3 4">
    <name type="scientific">Candidatus Collierbacteria bacterium CG10_big_fil_rev_8_21_14_0_10_44_9</name>
    <dbReference type="NCBI Taxonomy" id="1974535"/>
    <lineage>
        <taxon>Bacteria</taxon>
        <taxon>Candidatus Collieribacteriota</taxon>
    </lineage>
</organism>
<evidence type="ECO:0000313" key="4">
    <source>
        <dbReference type="Proteomes" id="UP000230796"/>
    </source>
</evidence>
<reference evidence="4" key="1">
    <citation type="submission" date="2017-09" db="EMBL/GenBank/DDBJ databases">
        <title>Depth-based differentiation of microbial function through sediment-hosted aquifers and enrichment of novel symbionts in the deep terrestrial subsurface.</title>
        <authorList>
            <person name="Probst A.J."/>
            <person name="Ladd B."/>
            <person name="Jarett J.K."/>
            <person name="Geller-Mcgrath D.E."/>
            <person name="Sieber C.M.K."/>
            <person name="Emerson J.B."/>
            <person name="Anantharaman K."/>
            <person name="Thomas B.C."/>
            <person name="Malmstrom R."/>
            <person name="Stieglmeier M."/>
            <person name="Klingl A."/>
            <person name="Woyke T."/>
            <person name="Ryan C.M."/>
            <person name="Banfield J.F."/>
        </authorList>
    </citation>
    <scope>NUCLEOTIDE SEQUENCE [LARGE SCALE GENOMIC DNA]</scope>
</reference>
<dbReference type="InterPro" id="IPR000160">
    <property type="entry name" value="GGDEF_dom"/>
</dbReference>
<feature type="region of interest" description="Disordered" evidence="1">
    <location>
        <begin position="1"/>
        <end position="22"/>
    </location>
</feature>
<gene>
    <name evidence="3" type="ORF">COT87_01325</name>
</gene>
<dbReference type="Proteomes" id="UP000230796">
    <property type="component" value="Unassembled WGS sequence"/>
</dbReference>
<feature type="non-terminal residue" evidence="3">
    <location>
        <position position="199"/>
    </location>
</feature>
<accession>A0A2H0VIZ8</accession>
<dbReference type="SUPFAM" id="SSF55073">
    <property type="entry name" value="Nucleotide cyclase"/>
    <property type="match status" value="1"/>
</dbReference>
<dbReference type="PANTHER" id="PTHR46663">
    <property type="entry name" value="DIGUANYLATE CYCLASE DGCT-RELATED"/>
    <property type="match status" value="1"/>
</dbReference>
<dbReference type="EMBL" id="PFAF01000025">
    <property type="protein sequence ID" value="PIR99084.1"/>
    <property type="molecule type" value="Genomic_DNA"/>
</dbReference>
<name>A0A2H0VIZ8_9BACT</name>
<dbReference type="InterPro" id="IPR052163">
    <property type="entry name" value="DGC-Regulatory_Protein"/>
</dbReference>
<dbReference type="CDD" id="cd01949">
    <property type="entry name" value="GGDEF"/>
    <property type="match status" value="1"/>
</dbReference>
<dbReference type="PANTHER" id="PTHR46663:SF2">
    <property type="entry name" value="GGDEF DOMAIN-CONTAINING PROTEIN"/>
    <property type="match status" value="1"/>
</dbReference>
<sequence>MNQEQMRRRVPQSLRLSDMGHDTRLEAHKKAKETSDRASFDQLTGLPTRYAFELIVENRLRALTRPNGHKEQKGVSLIYIDMTGFKRFNDRYGHLFGDLILQEFAHALTESVRQVDTVCRWGGDEFEIMIEGLEEEMVHNIVERERQKGVLGLKDQINQDMRSKIAGLCSEGRMEWAEIGRGVELDDFNFFAYGIGFVS</sequence>
<dbReference type="InterPro" id="IPR043128">
    <property type="entry name" value="Rev_trsase/Diguanyl_cyclase"/>
</dbReference>
<dbReference type="NCBIfam" id="TIGR00254">
    <property type="entry name" value="GGDEF"/>
    <property type="match status" value="1"/>
</dbReference>
<evidence type="ECO:0000259" key="2">
    <source>
        <dbReference type="PROSITE" id="PS50887"/>
    </source>
</evidence>
<dbReference type="AlphaFoldDB" id="A0A2H0VIZ8"/>
<protein>
    <recommendedName>
        <fullName evidence="2">GGDEF domain-containing protein</fullName>
    </recommendedName>
</protein>
<comment type="caution">
    <text evidence="3">The sequence shown here is derived from an EMBL/GenBank/DDBJ whole genome shotgun (WGS) entry which is preliminary data.</text>
</comment>
<dbReference type="Pfam" id="PF00990">
    <property type="entry name" value="GGDEF"/>
    <property type="match status" value="1"/>
</dbReference>
<evidence type="ECO:0000313" key="3">
    <source>
        <dbReference type="EMBL" id="PIR99084.1"/>
    </source>
</evidence>
<proteinExistence type="predicted"/>
<evidence type="ECO:0000256" key="1">
    <source>
        <dbReference type="SAM" id="MobiDB-lite"/>
    </source>
</evidence>
<dbReference type="InterPro" id="IPR029787">
    <property type="entry name" value="Nucleotide_cyclase"/>
</dbReference>
<dbReference type="SMART" id="SM00267">
    <property type="entry name" value="GGDEF"/>
    <property type="match status" value="1"/>
</dbReference>
<feature type="domain" description="GGDEF" evidence="2">
    <location>
        <begin position="73"/>
        <end position="199"/>
    </location>
</feature>
<dbReference type="PROSITE" id="PS50887">
    <property type="entry name" value="GGDEF"/>
    <property type="match status" value="1"/>
</dbReference>
<dbReference type="Gene3D" id="3.30.70.270">
    <property type="match status" value="1"/>
</dbReference>